<dbReference type="EMBL" id="ABLTIR010000023">
    <property type="protein sequence ID" value="EKZ1926518.1"/>
    <property type="molecule type" value="Genomic_DNA"/>
</dbReference>
<feature type="region of interest" description="Disordered" evidence="1">
    <location>
        <begin position="1"/>
        <end position="59"/>
    </location>
</feature>
<gene>
    <name evidence="3" type="ORF">REH87_001515</name>
</gene>
<evidence type="ECO:0000259" key="2">
    <source>
        <dbReference type="Pfam" id="PF03432"/>
    </source>
</evidence>
<sequence>MEDLGIVIDVPKRGRRGMSEDRSDLSGSGGKAGRSRGDSNRASRTKSDASGGGLAKLTRIAEGHPEVMVKVSSCSRGREQLGEHLNYITRNGKLIAETPHGEVSGRKEVSTVAQAWWDSNGEAVGQRRQAAAEVLKLSTVVRSDVERAALLSEVRAEITSMARGYHLAERWQLKEVASPDPRKQVLSLRLPLGTELEGFKEALARGVANTLGALHAHRIDEFQVGSKESVNLVLSMPPETDRDKFVVGAKRFAERAFGDNHDYLLVEHRDTDHPHVHVSVRSLGYDGTRLSHKKDDLRLWREDLAQQLRGQGLLAEASPRRTRGVVQKAMTQPVFHLDARKSSTAQRDKVRDAVRSIAGQIQQGQHPWEAESLKRQRQIRGSWARLADQLEREGGEEGGIAVAIRTFLADLPPVETERQRLRRAVQDELANRTAGASRPRIARDEPDA</sequence>
<dbReference type="Gene3D" id="3.30.930.30">
    <property type="match status" value="1"/>
</dbReference>
<dbReference type="AlphaFoldDB" id="A0AAI9G3Q5"/>
<feature type="domain" description="MobA/VirD2-like nuclease" evidence="2">
    <location>
        <begin position="225"/>
        <end position="302"/>
    </location>
</feature>
<feature type="compositionally biased region" description="Basic and acidic residues" evidence="1">
    <location>
        <begin position="35"/>
        <end position="47"/>
    </location>
</feature>
<protein>
    <submittedName>
        <fullName evidence="3">Relaxase/mobilization nuclease domain-containing protein</fullName>
    </submittedName>
</protein>
<name>A0AAI9G3Q5_STEMA</name>
<proteinExistence type="predicted"/>
<evidence type="ECO:0000313" key="4">
    <source>
        <dbReference type="Proteomes" id="UP001225498"/>
    </source>
</evidence>
<dbReference type="InterPro" id="IPR005094">
    <property type="entry name" value="Endonuclease_MobA/VirD2"/>
</dbReference>
<evidence type="ECO:0000256" key="1">
    <source>
        <dbReference type="SAM" id="MobiDB-lite"/>
    </source>
</evidence>
<dbReference type="Proteomes" id="UP001225498">
    <property type="component" value="Unassembled WGS sequence"/>
</dbReference>
<evidence type="ECO:0000313" key="3">
    <source>
        <dbReference type="EMBL" id="EKZ1926518.1"/>
    </source>
</evidence>
<feature type="region of interest" description="Disordered" evidence="1">
    <location>
        <begin position="425"/>
        <end position="448"/>
    </location>
</feature>
<dbReference type="Pfam" id="PF03432">
    <property type="entry name" value="Relaxase"/>
    <property type="match status" value="1"/>
</dbReference>
<organism evidence="3 4">
    <name type="scientific">Stenotrophomonas maltophilia</name>
    <name type="common">Pseudomonas maltophilia</name>
    <name type="synonym">Xanthomonas maltophilia</name>
    <dbReference type="NCBI Taxonomy" id="40324"/>
    <lineage>
        <taxon>Bacteria</taxon>
        <taxon>Pseudomonadati</taxon>
        <taxon>Pseudomonadota</taxon>
        <taxon>Gammaproteobacteria</taxon>
        <taxon>Lysobacterales</taxon>
        <taxon>Lysobacteraceae</taxon>
        <taxon>Stenotrophomonas</taxon>
        <taxon>Stenotrophomonas maltophilia group</taxon>
    </lineage>
</organism>
<reference evidence="3" key="1">
    <citation type="submission" date="2023-08" db="EMBL/GenBank/DDBJ databases">
        <authorList>
            <consortium name="Clinical and Environmental Microbiology Branch: Whole genome sequencing antimicrobial resistance pathogens in the healthcare setting"/>
        </authorList>
    </citation>
    <scope>NUCLEOTIDE SEQUENCE</scope>
    <source>
        <strain evidence="3">2023CJ-00293</strain>
    </source>
</reference>
<accession>A0AAI9G3Q5</accession>
<comment type="caution">
    <text evidence="3">The sequence shown here is derived from an EMBL/GenBank/DDBJ whole genome shotgun (WGS) entry which is preliminary data.</text>
</comment>
<dbReference type="RefSeq" id="WP_164076468.1">
    <property type="nucleotide sequence ID" value="NZ_JBBCSU010000024.1"/>
</dbReference>